<dbReference type="Proteomes" id="UP001139354">
    <property type="component" value="Unassembled WGS sequence"/>
</dbReference>
<proteinExistence type="predicted"/>
<evidence type="ECO:0000256" key="1">
    <source>
        <dbReference type="SAM" id="Phobius"/>
    </source>
</evidence>
<keyword evidence="1" id="KW-0472">Membrane</keyword>
<dbReference type="EMBL" id="JAGTTN010000002">
    <property type="protein sequence ID" value="MCC2032374.1"/>
    <property type="molecule type" value="Genomic_DNA"/>
</dbReference>
<keyword evidence="1" id="KW-0812">Transmembrane</keyword>
<evidence type="ECO:0000313" key="3">
    <source>
        <dbReference type="Proteomes" id="UP001139354"/>
    </source>
</evidence>
<reference evidence="2" key="1">
    <citation type="submission" date="2021-04" db="EMBL/GenBank/DDBJ databases">
        <title>Microbacterium tenobrionis sp. nov. and Microbacterium allomyrinae sp. nov., isolated from larvae of Tenobrio molitor and Allomyrina dichotoma, respectively.</title>
        <authorList>
            <person name="Lee S.D."/>
        </authorList>
    </citation>
    <scope>NUCLEOTIDE SEQUENCE</scope>
    <source>
        <strain evidence="2">BWT-G7</strain>
    </source>
</reference>
<accession>A0A9X1LUM7</accession>
<dbReference type="RefSeq" id="WP_229384303.1">
    <property type="nucleotide sequence ID" value="NZ_JAGTTN010000002.1"/>
</dbReference>
<protein>
    <submittedName>
        <fullName evidence="2">Uncharacterized protein</fullName>
    </submittedName>
</protein>
<keyword evidence="3" id="KW-1185">Reference proteome</keyword>
<name>A0A9X1LUM7_9MICO</name>
<sequence>MTPDMLDDLLRRSAPATRAEDPGALRAMVAAAREVASARRRRVGISIGVLAVLLIGGAGVATASSDWLWGADMDDPLRSVTYTSPTWGACELRLGDLRAANPFDQLAMDRVIDDWFSSADIETEIIPLIPGYLAVLEGSQAADPDPITDPRLPDLNYWTAVDQAVGELLHDELATHGFSGGSGLASGGSQVHCEGEQWR</sequence>
<dbReference type="AlphaFoldDB" id="A0A9X1LUM7"/>
<feature type="transmembrane region" description="Helical" evidence="1">
    <location>
        <begin position="43"/>
        <end position="69"/>
    </location>
</feature>
<evidence type="ECO:0000313" key="2">
    <source>
        <dbReference type="EMBL" id="MCC2032374.1"/>
    </source>
</evidence>
<gene>
    <name evidence="2" type="ORF">KEC57_09310</name>
</gene>
<organism evidence="2 3">
    <name type="scientific">Microbacterium allomyrinae</name>
    <dbReference type="NCBI Taxonomy" id="2830666"/>
    <lineage>
        <taxon>Bacteria</taxon>
        <taxon>Bacillati</taxon>
        <taxon>Actinomycetota</taxon>
        <taxon>Actinomycetes</taxon>
        <taxon>Micrococcales</taxon>
        <taxon>Microbacteriaceae</taxon>
        <taxon>Microbacterium</taxon>
    </lineage>
</organism>
<keyword evidence="1" id="KW-1133">Transmembrane helix</keyword>
<comment type="caution">
    <text evidence="2">The sequence shown here is derived from an EMBL/GenBank/DDBJ whole genome shotgun (WGS) entry which is preliminary data.</text>
</comment>